<evidence type="ECO:0000256" key="2">
    <source>
        <dbReference type="ARBA" id="ARBA00023002"/>
    </source>
</evidence>
<proteinExistence type="inferred from homology"/>
<dbReference type="FunFam" id="3.40.605.10:FF:000007">
    <property type="entry name" value="NAD/NADP-dependent betaine aldehyde dehydrogenase"/>
    <property type="match status" value="1"/>
</dbReference>
<dbReference type="EMBL" id="KZ989952">
    <property type="protein sequence ID" value="RKP24957.1"/>
    <property type="molecule type" value="Genomic_DNA"/>
</dbReference>
<evidence type="ECO:0000313" key="7">
    <source>
        <dbReference type="Proteomes" id="UP000278143"/>
    </source>
</evidence>
<organism evidence="6 7">
    <name type="scientific">Syncephalis pseudoplumigaleata</name>
    <dbReference type="NCBI Taxonomy" id="1712513"/>
    <lineage>
        <taxon>Eukaryota</taxon>
        <taxon>Fungi</taxon>
        <taxon>Fungi incertae sedis</taxon>
        <taxon>Zoopagomycota</taxon>
        <taxon>Zoopagomycotina</taxon>
        <taxon>Zoopagomycetes</taxon>
        <taxon>Zoopagales</taxon>
        <taxon>Piptocephalidaceae</taxon>
        <taxon>Syncephalis</taxon>
    </lineage>
</organism>
<dbReference type="SUPFAM" id="SSF53720">
    <property type="entry name" value="ALDH-like"/>
    <property type="match status" value="1"/>
</dbReference>
<keyword evidence="7" id="KW-1185">Reference proteome</keyword>
<accession>A0A4P9YY04</accession>
<sequence length="500" mass="53397">MAASIRQQLRGCVSPFIGGRFLPAAGRTVQPIVSPVDGAELASVAHATVPDVDDAVKQARAAMHRDAPWANFSGARRRDALLSLSEVVRAHRDEFAALESANSGKPIDDAYLEMDDVVECFRWYAGCADRVHGTMALPGGGSPTLRQYTVREAAGVCAMVISFNYPLMLTAWKLAPALACGNAVILKPAVQTPLSSLRLAELSEKLLPPGVLSVLPGGADIGEALARHMDVDRCSFTGSTAIGREVLRASASSNLKRCTLELGGKAAMIVMPDADMARAVRDVFDMAYSNAGQNCCAGTRLLLHADIHESFLAQLKAHAMAAPLGVEKGCVMGPMIDRRQRDRAAAYIERAMADDGRQGELLCGGPRLSEAQAAALPTDYLGIPPTIFHRVPDDAILAREEVFGPVLAVLAPFHTLDEAIDRANRTPFGLAAAIWTQSLSHADKAVRQLRTGTIWVNHCNTLYPYLPFGGIGQSGFGKDLGQEALDEFSNVKTATMLVSD</sequence>
<evidence type="ECO:0000256" key="3">
    <source>
        <dbReference type="PROSITE-ProRule" id="PRU10007"/>
    </source>
</evidence>
<dbReference type="InterPro" id="IPR016162">
    <property type="entry name" value="Ald_DH_N"/>
</dbReference>
<dbReference type="InterPro" id="IPR015590">
    <property type="entry name" value="Aldehyde_DH_dom"/>
</dbReference>
<dbReference type="Gene3D" id="3.40.605.10">
    <property type="entry name" value="Aldehyde Dehydrogenase, Chain A, domain 1"/>
    <property type="match status" value="1"/>
</dbReference>
<keyword evidence="2 4" id="KW-0560">Oxidoreductase</keyword>
<dbReference type="Gene3D" id="3.40.309.10">
    <property type="entry name" value="Aldehyde Dehydrogenase, Chain A, domain 2"/>
    <property type="match status" value="1"/>
</dbReference>
<comment type="similarity">
    <text evidence="1 4">Belongs to the aldehyde dehydrogenase family.</text>
</comment>
<evidence type="ECO:0000256" key="4">
    <source>
        <dbReference type="RuleBase" id="RU003345"/>
    </source>
</evidence>
<gene>
    <name evidence="6" type="ORF">SYNPS1DRAFT_23013</name>
</gene>
<dbReference type="PROSITE" id="PS00687">
    <property type="entry name" value="ALDEHYDE_DEHYDR_GLU"/>
    <property type="match status" value="1"/>
</dbReference>
<name>A0A4P9YY04_9FUNG</name>
<dbReference type="InterPro" id="IPR016161">
    <property type="entry name" value="Ald_DH/histidinol_DH"/>
</dbReference>
<dbReference type="InterPro" id="IPR016160">
    <property type="entry name" value="Ald_DH_CS_CYS"/>
</dbReference>
<evidence type="ECO:0000256" key="1">
    <source>
        <dbReference type="ARBA" id="ARBA00009986"/>
    </source>
</evidence>
<evidence type="ECO:0000313" key="6">
    <source>
        <dbReference type="EMBL" id="RKP24957.1"/>
    </source>
</evidence>
<evidence type="ECO:0000259" key="5">
    <source>
        <dbReference type="Pfam" id="PF00171"/>
    </source>
</evidence>
<protein>
    <submittedName>
        <fullName evidence="6">Retinal dehydrogenase 2</fullName>
    </submittedName>
</protein>
<dbReference type="PANTHER" id="PTHR11699">
    <property type="entry name" value="ALDEHYDE DEHYDROGENASE-RELATED"/>
    <property type="match status" value="1"/>
</dbReference>
<dbReference type="Pfam" id="PF00171">
    <property type="entry name" value="Aldedh"/>
    <property type="match status" value="1"/>
</dbReference>
<dbReference type="GO" id="GO:0016620">
    <property type="term" value="F:oxidoreductase activity, acting on the aldehyde or oxo group of donors, NAD or NADP as acceptor"/>
    <property type="evidence" value="ECO:0007669"/>
    <property type="project" value="InterPro"/>
</dbReference>
<reference evidence="7" key="1">
    <citation type="journal article" date="2018" name="Nat. Microbiol.">
        <title>Leveraging single-cell genomics to expand the fungal tree of life.</title>
        <authorList>
            <person name="Ahrendt S.R."/>
            <person name="Quandt C.A."/>
            <person name="Ciobanu D."/>
            <person name="Clum A."/>
            <person name="Salamov A."/>
            <person name="Andreopoulos B."/>
            <person name="Cheng J.F."/>
            <person name="Woyke T."/>
            <person name="Pelin A."/>
            <person name="Henrissat B."/>
            <person name="Reynolds N.K."/>
            <person name="Benny G.L."/>
            <person name="Smith M.E."/>
            <person name="James T.Y."/>
            <person name="Grigoriev I.V."/>
        </authorList>
    </citation>
    <scope>NUCLEOTIDE SEQUENCE [LARGE SCALE GENOMIC DNA]</scope>
    <source>
        <strain evidence="7">Benny S71-1</strain>
    </source>
</reference>
<dbReference type="AlphaFoldDB" id="A0A4P9YY04"/>
<dbReference type="Proteomes" id="UP000278143">
    <property type="component" value="Unassembled WGS sequence"/>
</dbReference>
<feature type="active site" evidence="3">
    <location>
        <position position="261"/>
    </location>
</feature>
<feature type="domain" description="Aldehyde dehydrogenase" evidence="5">
    <location>
        <begin position="25"/>
        <end position="493"/>
    </location>
</feature>
<dbReference type="OrthoDB" id="310895at2759"/>
<dbReference type="PROSITE" id="PS00070">
    <property type="entry name" value="ALDEHYDE_DEHYDR_CYS"/>
    <property type="match status" value="1"/>
</dbReference>
<dbReference type="InterPro" id="IPR016163">
    <property type="entry name" value="Ald_DH_C"/>
</dbReference>
<dbReference type="InterPro" id="IPR029510">
    <property type="entry name" value="Ald_DH_CS_GLU"/>
</dbReference>